<proteinExistence type="inferred from homology"/>
<evidence type="ECO:0000313" key="6">
    <source>
        <dbReference type="Proteomes" id="UP001314635"/>
    </source>
</evidence>
<dbReference type="PROSITE" id="PS00687">
    <property type="entry name" value="ALDEHYDE_DEHYDR_GLU"/>
    <property type="match status" value="1"/>
</dbReference>
<evidence type="ECO:0000259" key="4">
    <source>
        <dbReference type="Pfam" id="PF00171"/>
    </source>
</evidence>
<evidence type="ECO:0000313" key="5">
    <source>
        <dbReference type="EMBL" id="MBR1141298.1"/>
    </source>
</evidence>
<comment type="similarity">
    <text evidence="3">Belongs to the aldehyde dehydrogenase family.</text>
</comment>
<keyword evidence="1 3" id="KW-0560">Oxidoreductase</keyword>
<dbReference type="InterPro" id="IPR016162">
    <property type="entry name" value="Ald_DH_N"/>
</dbReference>
<organism evidence="5 6">
    <name type="scientific">Bradyrhizobium denitrificans</name>
    <dbReference type="NCBI Taxonomy" id="2734912"/>
    <lineage>
        <taxon>Bacteria</taxon>
        <taxon>Pseudomonadati</taxon>
        <taxon>Pseudomonadota</taxon>
        <taxon>Alphaproteobacteria</taxon>
        <taxon>Hyphomicrobiales</taxon>
        <taxon>Nitrobacteraceae</taxon>
        <taxon>Bradyrhizobium</taxon>
    </lineage>
</organism>
<dbReference type="InterPro" id="IPR016161">
    <property type="entry name" value="Ald_DH/histidinol_DH"/>
</dbReference>
<dbReference type="InterPro" id="IPR015590">
    <property type="entry name" value="Aldehyde_DH_dom"/>
</dbReference>
<evidence type="ECO:0000256" key="1">
    <source>
        <dbReference type="ARBA" id="ARBA00023002"/>
    </source>
</evidence>
<dbReference type="SUPFAM" id="SSF53720">
    <property type="entry name" value="ALDH-like"/>
    <property type="match status" value="1"/>
</dbReference>
<evidence type="ECO:0000256" key="3">
    <source>
        <dbReference type="RuleBase" id="RU003345"/>
    </source>
</evidence>
<feature type="active site" evidence="2">
    <location>
        <position position="255"/>
    </location>
</feature>
<dbReference type="InterPro" id="IPR016163">
    <property type="entry name" value="Ald_DH_C"/>
</dbReference>
<dbReference type="InterPro" id="IPR029510">
    <property type="entry name" value="Ald_DH_CS_GLU"/>
</dbReference>
<accession>A0ABS5GJ09</accession>
<dbReference type="CDD" id="cd07109">
    <property type="entry name" value="ALDH_AAS00426"/>
    <property type="match status" value="1"/>
</dbReference>
<sequence length="486" mass="50912">MNANVKLPAAKGVFIDNKWQPAQSGRTIAMLAPATGQMIASIAAGDAADIDLAVAAARRALEGSWGRLAAVERGRLLSKLGRLVEDHAEELAKLEAADTGKPMKQARADVVAVARYFEYYGGAADKVHGDTIPFLDGFFVTTVYEPLGVTGHIIPWNYPGQMFGRTVAPALAMGNATVIKPAEEACLVPLRLAELAAEAGFPAGAINVVPGLGEEAGAALSAHDGIDFISFTGSPEVGTLVQTAAAKNHIGCTLELGGKSPQIVFADADLEAALTSVAAAIVQNAGQTCSAGSRVLVERTIWDRFLADLTLRFEKITAGTPEMDLDLGPVISAVQKTRIESMLARAESGGARRVASGRIAEGVPSEGFYVAPALYQHVARDSELAREEVFGPVLAAMPFDDEADAIRLANATDFGLVAGVWSGDGSRAMRVARKVRVGQMFVNGYGAGGGIELPFGGMKRSGHGREKGFEALYELAAMKTLIVKHG</sequence>
<dbReference type="PROSITE" id="PS00070">
    <property type="entry name" value="ALDEHYDE_DEHYDR_CYS"/>
    <property type="match status" value="1"/>
</dbReference>
<dbReference type="RefSeq" id="WP_172240619.1">
    <property type="nucleotide sequence ID" value="NZ_JABFDP010000027.1"/>
</dbReference>
<dbReference type="InterPro" id="IPR016160">
    <property type="entry name" value="Ald_DH_CS_CYS"/>
</dbReference>
<dbReference type="EMBL" id="JAFCLK010000061">
    <property type="protein sequence ID" value="MBR1141298.1"/>
    <property type="molecule type" value="Genomic_DNA"/>
</dbReference>
<name>A0ABS5GJ09_9BRAD</name>
<dbReference type="Gene3D" id="3.40.605.10">
    <property type="entry name" value="Aldehyde Dehydrogenase, Chain A, domain 1"/>
    <property type="match status" value="1"/>
</dbReference>
<feature type="domain" description="Aldehyde dehydrogenase" evidence="4">
    <location>
        <begin position="19"/>
        <end position="480"/>
    </location>
</feature>
<dbReference type="Proteomes" id="UP001314635">
    <property type="component" value="Unassembled WGS sequence"/>
</dbReference>
<gene>
    <name evidence="5" type="ORF">JQ619_36685</name>
</gene>
<protein>
    <submittedName>
        <fullName evidence="5">Aldehyde dehydrogenase family protein</fullName>
    </submittedName>
</protein>
<dbReference type="PANTHER" id="PTHR11699">
    <property type="entry name" value="ALDEHYDE DEHYDROGENASE-RELATED"/>
    <property type="match status" value="1"/>
</dbReference>
<reference evidence="6" key="1">
    <citation type="journal article" date="2021" name="ISME J.">
        <title>Evolutionary origin and ecological implication of a unique nif island in free-living Bradyrhizobium lineages.</title>
        <authorList>
            <person name="Tao J."/>
        </authorList>
    </citation>
    <scope>NUCLEOTIDE SEQUENCE [LARGE SCALE GENOMIC DNA]</scope>
    <source>
        <strain evidence="6">SZCCT0094</strain>
    </source>
</reference>
<comment type="caution">
    <text evidence="5">The sequence shown here is derived from an EMBL/GenBank/DDBJ whole genome shotgun (WGS) entry which is preliminary data.</text>
</comment>
<evidence type="ECO:0000256" key="2">
    <source>
        <dbReference type="PROSITE-ProRule" id="PRU10007"/>
    </source>
</evidence>
<dbReference type="Gene3D" id="3.40.309.10">
    <property type="entry name" value="Aldehyde Dehydrogenase, Chain A, domain 2"/>
    <property type="match status" value="1"/>
</dbReference>
<keyword evidence="6" id="KW-1185">Reference proteome</keyword>
<dbReference type="Pfam" id="PF00171">
    <property type="entry name" value="Aldedh"/>
    <property type="match status" value="1"/>
</dbReference>